<gene>
    <name evidence="3" type="ORF">NCTC13307_01661</name>
</gene>
<accession>A0A381I8X3</accession>
<dbReference type="EMBL" id="UFWD01000001">
    <property type="protein sequence ID" value="SUY23315.1"/>
    <property type="molecule type" value="Genomic_DNA"/>
</dbReference>
<evidence type="ECO:0000259" key="2">
    <source>
        <dbReference type="Pfam" id="PF12072"/>
    </source>
</evidence>
<sequence length="66" mass="7184">MGLLTKEVDVIDSVVMIVIGAAVGIIAGYFVRKNISEAKIGQAENLAKEIIDKAHHDSETVQKENY</sequence>
<organism evidence="3">
    <name type="scientific">Clostridioides difficile</name>
    <name type="common">Peptoclostridium difficile</name>
    <dbReference type="NCBI Taxonomy" id="1496"/>
    <lineage>
        <taxon>Bacteria</taxon>
        <taxon>Bacillati</taxon>
        <taxon>Bacillota</taxon>
        <taxon>Clostridia</taxon>
        <taxon>Peptostreptococcales</taxon>
        <taxon>Peptostreptococcaceae</taxon>
        <taxon>Clostridioides</taxon>
    </lineage>
</organism>
<keyword evidence="1" id="KW-0812">Transmembrane</keyword>
<dbReference type="AlphaFoldDB" id="A0A381I8X3"/>
<feature type="domain" description="Ribonuclease Y N-terminal" evidence="2">
    <location>
        <begin position="14"/>
        <end position="65"/>
    </location>
</feature>
<feature type="transmembrane region" description="Helical" evidence="1">
    <location>
        <begin position="13"/>
        <end position="31"/>
    </location>
</feature>
<name>A0A381I8X3_CLODI</name>
<dbReference type="InterPro" id="IPR022711">
    <property type="entry name" value="RNase_Y_N"/>
</dbReference>
<proteinExistence type="predicted"/>
<dbReference type="Pfam" id="PF12072">
    <property type="entry name" value="RNase_Y_N"/>
    <property type="match status" value="1"/>
</dbReference>
<evidence type="ECO:0000313" key="3">
    <source>
        <dbReference type="EMBL" id="SUY23315.1"/>
    </source>
</evidence>
<protein>
    <submittedName>
        <fullName evidence="3">Phosphodiesterase</fullName>
    </submittedName>
</protein>
<keyword evidence="1" id="KW-0472">Membrane</keyword>
<reference evidence="3" key="1">
    <citation type="submission" date="2018-06" db="EMBL/GenBank/DDBJ databases">
        <authorList>
            <consortium name="Pathogen Informatics"/>
            <person name="Doyle S."/>
        </authorList>
    </citation>
    <scope>NUCLEOTIDE SEQUENCE</scope>
    <source>
        <strain evidence="3">NCTC13307</strain>
    </source>
</reference>
<keyword evidence="1" id="KW-1133">Transmembrane helix</keyword>
<evidence type="ECO:0000256" key="1">
    <source>
        <dbReference type="SAM" id="Phobius"/>
    </source>
</evidence>